<gene>
    <name evidence="2" type="ORF">PAC_18113</name>
</gene>
<feature type="coiled-coil region" evidence="1">
    <location>
        <begin position="54"/>
        <end position="81"/>
    </location>
</feature>
<protein>
    <submittedName>
        <fullName evidence="2">Uncharacterized protein</fullName>
    </submittedName>
</protein>
<name>A0A1L7XT38_9HELO</name>
<evidence type="ECO:0000313" key="3">
    <source>
        <dbReference type="Proteomes" id="UP000184330"/>
    </source>
</evidence>
<evidence type="ECO:0000313" key="2">
    <source>
        <dbReference type="EMBL" id="CZR68214.1"/>
    </source>
</evidence>
<keyword evidence="1" id="KW-0175">Coiled coil</keyword>
<dbReference type="AlphaFoldDB" id="A0A1L7XT38"/>
<evidence type="ECO:0000256" key="1">
    <source>
        <dbReference type="SAM" id="Coils"/>
    </source>
</evidence>
<keyword evidence="3" id="KW-1185">Reference proteome</keyword>
<dbReference type="EMBL" id="FJOG01000052">
    <property type="protein sequence ID" value="CZR68214.1"/>
    <property type="molecule type" value="Genomic_DNA"/>
</dbReference>
<accession>A0A1L7XT38</accession>
<organism evidence="2 3">
    <name type="scientific">Phialocephala subalpina</name>
    <dbReference type="NCBI Taxonomy" id="576137"/>
    <lineage>
        <taxon>Eukaryota</taxon>
        <taxon>Fungi</taxon>
        <taxon>Dikarya</taxon>
        <taxon>Ascomycota</taxon>
        <taxon>Pezizomycotina</taxon>
        <taxon>Leotiomycetes</taxon>
        <taxon>Helotiales</taxon>
        <taxon>Mollisiaceae</taxon>
        <taxon>Phialocephala</taxon>
        <taxon>Phialocephala fortinii species complex</taxon>
    </lineage>
</organism>
<proteinExistence type="predicted"/>
<sequence length="193" mass="22806">MSIASFILQGPPDLRWNEVSQYIAKHKPIFCSQNYQMCRHRGNQVTFAQSLRSVLIDQENLEELEKEVQQLEDRERDVIGDFDNETDTIQAEYKRELLRYDEICAPSEPRFQDPGEDVEQTPKVRKGLRRWRAWTTKAEDWEARVWARRYEKLANLGTMGRRIDELHHSINDIQLAVDRSERLVDQSIALFQG</sequence>
<reference evidence="2 3" key="1">
    <citation type="submission" date="2016-03" db="EMBL/GenBank/DDBJ databases">
        <authorList>
            <person name="Ploux O."/>
        </authorList>
    </citation>
    <scope>NUCLEOTIDE SEQUENCE [LARGE SCALE GENOMIC DNA]</scope>
    <source>
        <strain evidence="2 3">UAMH 11012</strain>
    </source>
</reference>
<dbReference type="Proteomes" id="UP000184330">
    <property type="component" value="Unassembled WGS sequence"/>
</dbReference>